<dbReference type="Gene3D" id="3.40.50.150">
    <property type="entry name" value="Vaccinia Virus protein VP39"/>
    <property type="match status" value="1"/>
</dbReference>
<dbReference type="GO" id="GO:0032259">
    <property type="term" value="P:methylation"/>
    <property type="evidence" value="ECO:0007669"/>
    <property type="project" value="UniProtKB-KW"/>
</dbReference>
<dbReference type="EMBL" id="AP028056">
    <property type="protein sequence ID" value="BEH02804.1"/>
    <property type="molecule type" value="Genomic_DNA"/>
</dbReference>
<dbReference type="GO" id="GO:0008757">
    <property type="term" value="F:S-adenosylmethionine-dependent methyltransferase activity"/>
    <property type="evidence" value="ECO:0007669"/>
    <property type="project" value="InterPro"/>
</dbReference>
<evidence type="ECO:0000259" key="5">
    <source>
        <dbReference type="Pfam" id="PF08241"/>
    </source>
</evidence>
<dbReference type="CDD" id="cd02440">
    <property type="entry name" value="AdoMet_MTases"/>
    <property type="match status" value="1"/>
</dbReference>
<reference evidence="6" key="1">
    <citation type="journal article" date="2024" name="Int. J. Syst. Evol. Microbiol.">
        <title>Brooklawnia propionicigenes sp. nov., a facultatively anaerobic, propionate-producing bacterium isolated from a methanogenic reactor treating waste from cattle farms.</title>
        <authorList>
            <person name="Akita Y."/>
            <person name="Ueki A."/>
            <person name="Tonouchi A."/>
            <person name="Sugawara Y."/>
            <person name="Honma S."/>
            <person name="Kaku N."/>
            <person name="Ueki K."/>
        </authorList>
    </citation>
    <scope>NUCLEOTIDE SEQUENCE</scope>
    <source>
        <strain evidence="6">SH051</strain>
    </source>
</reference>
<gene>
    <name evidence="6" type="ORF">brsh051_20850</name>
</gene>
<keyword evidence="7" id="KW-1185">Reference proteome</keyword>
<keyword evidence="3" id="KW-0808">Transferase</keyword>
<comment type="similarity">
    <text evidence="1">Belongs to the methyltransferase superfamily.</text>
</comment>
<dbReference type="Proteomes" id="UP001431656">
    <property type="component" value="Chromosome"/>
</dbReference>
<dbReference type="KEGG" id="broo:brsh051_20850"/>
<evidence type="ECO:0000313" key="6">
    <source>
        <dbReference type="EMBL" id="BEH02804.1"/>
    </source>
</evidence>
<organism evidence="6 7">
    <name type="scientific">Brooklawnia propionicigenes</name>
    <dbReference type="NCBI Taxonomy" id="3041175"/>
    <lineage>
        <taxon>Bacteria</taxon>
        <taxon>Bacillati</taxon>
        <taxon>Actinomycetota</taxon>
        <taxon>Actinomycetes</taxon>
        <taxon>Propionibacteriales</taxon>
        <taxon>Propionibacteriaceae</taxon>
        <taxon>Brooklawnia</taxon>
    </lineage>
</organism>
<name>A0AAN0MHP8_9ACTN</name>
<dbReference type="PANTHER" id="PTHR44942:SF4">
    <property type="entry name" value="METHYLTRANSFERASE TYPE 11 DOMAIN-CONTAINING PROTEIN"/>
    <property type="match status" value="1"/>
</dbReference>
<feature type="region of interest" description="Disordered" evidence="4">
    <location>
        <begin position="1"/>
        <end position="33"/>
    </location>
</feature>
<dbReference type="Pfam" id="PF08241">
    <property type="entry name" value="Methyltransf_11"/>
    <property type="match status" value="1"/>
</dbReference>
<sequence>MRPTRCSATKCRPTYSGHMVTPASPTPPADDAAHRHPEIAQAFGSIAEKYDRARPRYPAALIDAIAERLPGHTLLDLGIGTGISAEPFRDRGFAVLGVEPDPKMAALARKKGFEVEAGRFEDWDPAGRTFDGVIAGQTWHWVDPITGAAKAAIVLHPGGRLAVFWNAAIPSPEVAAEFAKVFESLDTGLPFNPWTASPQADPYGSIIDQTADGLRATGAFGAVERLTFDWQSTVGRDAWLEQTSTAGGINRLPKDKLDVLLRGLGEAIDAVGGTLVIDYTTVAAIIERLPD</sequence>
<dbReference type="AlphaFoldDB" id="A0AAN0MHP8"/>
<evidence type="ECO:0000256" key="2">
    <source>
        <dbReference type="ARBA" id="ARBA00022603"/>
    </source>
</evidence>
<protein>
    <submittedName>
        <fullName evidence="6">Class I SAM-dependent methyltransferase</fullName>
    </submittedName>
</protein>
<feature type="domain" description="Methyltransferase type 11" evidence="5">
    <location>
        <begin position="75"/>
        <end position="162"/>
    </location>
</feature>
<evidence type="ECO:0000256" key="3">
    <source>
        <dbReference type="ARBA" id="ARBA00022679"/>
    </source>
</evidence>
<dbReference type="PANTHER" id="PTHR44942">
    <property type="entry name" value="METHYLTRANSF_11 DOMAIN-CONTAINING PROTEIN"/>
    <property type="match status" value="1"/>
</dbReference>
<evidence type="ECO:0000256" key="1">
    <source>
        <dbReference type="ARBA" id="ARBA00008361"/>
    </source>
</evidence>
<keyword evidence="2 6" id="KW-0489">Methyltransferase</keyword>
<dbReference type="SUPFAM" id="SSF53335">
    <property type="entry name" value="S-adenosyl-L-methionine-dependent methyltransferases"/>
    <property type="match status" value="1"/>
</dbReference>
<dbReference type="InterPro" id="IPR029063">
    <property type="entry name" value="SAM-dependent_MTases_sf"/>
</dbReference>
<evidence type="ECO:0000313" key="7">
    <source>
        <dbReference type="Proteomes" id="UP001431656"/>
    </source>
</evidence>
<dbReference type="InterPro" id="IPR051052">
    <property type="entry name" value="Diverse_substrate_MTase"/>
</dbReference>
<accession>A0AAN0MHP8</accession>
<evidence type="ECO:0000256" key="4">
    <source>
        <dbReference type="SAM" id="MobiDB-lite"/>
    </source>
</evidence>
<proteinExistence type="inferred from homology"/>
<dbReference type="InterPro" id="IPR013216">
    <property type="entry name" value="Methyltransf_11"/>
</dbReference>